<dbReference type="AlphaFoldDB" id="A0AAC8TFK1"/>
<dbReference type="KEGG" id="age:AA314_05689"/>
<dbReference type="Proteomes" id="UP000035579">
    <property type="component" value="Chromosome"/>
</dbReference>
<evidence type="ECO:0000313" key="1">
    <source>
        <dbReference type="EMBL" id="AKJ04063.1"/>
    </source>
</evidence>
<name>A0AAC8TFK1_9BACT</name>
<reference evidence="1 3" key="1">
    <citation type="submission" date="2015-05" db="EMBL/GenBank/DDBJ databases">
        <title>Genome assembly of Archangium gephyra DSM 2261.</title>
        <authorList>
            <person name="Sharma G."/>
            <person name="Subramanian S."/>
        </authorList>
    </citation>
    <scope>NUCLEOTIDE SEQUENCE [LARGE SCALE GENOMIC DNA]</scope>
    <source>
        <strain evidence="1 3">DSM 2261</strain>
    </source>
</reference>
<evidence type="ECO:0000313" key="4">
    <source>
        <dbReference type="Proteomes" id="UP000256345"/>
    </source>
</evidence>
<gene>
    <name evidence="1" type="ORF">AA314_05689</name>
    <name evidence="2" type="ORF">ATI61_101841</name>
</gene>
<dbReference type="EMBL" id="CP011509">
    <property type="protein sequence ID" value="AKJ04063.1"/>
    <property type="molecule type" value="Genomic_DNA"/>
</dbReference>
<reference evidence="2 4" key="2">
    <citation type="submission" date="2018-08" db="EMBL/GenBank/DDBJ databases">
        <title>Genomic Encyclopedia of Archaeal and Bacterial Type Strains, Phase II (KMG-II): from individual species to whole genera.</title>
        <authorList>
            <person name="Goeker M."/>
        </authorList>
    </citation>
    <scope>NUCLEOTIDE SEQUENCE [LARGE SCALE GENOMIC DNA]</scope>
    <source>
        <strain evidence="2 4">DSM 2261</strain>
    </source>
</reference>
<evidence type="ECO:0000313" key="3">
    <source>
        <dbReference type="Proteomes" id="UP000035579"/>
    </source>
</evidence>
<dbReference type="EMBL" id="QUMU01000001">
    <property type="protein sequence ID" value="REG37854.1"/>
    <property type="molecule type" value="Genomic_DNA"/>
</dbReference>
<dbReference type="Proteomes" id="UP000256345">
    <property type="component" value="Unassembled WGS sequence"/>
</dbReference>
<organism evidence="1 3">
    <name type="scientific">Archangium gephyra</name>
    <dbReference type="NCBI Taxonomy" id="48"/>
    <lineage>
        <taxon>Bacteria</taxon>
        <taxon>Pseudomonadati</taxon>
        <taxon>Myxococcota</taxon>
        <taxon>Myxococcia</taxon>
        <taxon>Myxococcales</taxon>
        <taxon>Cystobacterineae</taxon>
        <taxon>Archangiaceae</taxon>
        <taxon>Archangium</taxon>
    </lineage>
</organism>
<sequence>MNDEHRPEFTDGEEWFALEDGLTGSRRNVLGGTYVPLRARAPSAAPVRKQAAPAAALARFPEQSELLLEAQRLFDSLGVHLPQRISAEELGDALEALQRMVRAGQPKWRIQMRILSTLFWVSAHSVQDGVHALVGTETAATGNNGGQGHE</sequence>
<evidence type="ECO:0000313" key="2">
    <source>
        <dbReference type="EMBL" id="REG37854.1"/>
    </source>
</evidence>
<dbReference type="RefSeq" id="WP_047857965.1">
    <property type="nucleotide sequence ID" value="NZ_CP011509.1"/>
</dbReference>
<keyword evidence="4" id="KW-1185">Reference proteome</keyword>
<proteinExistence type="predicted"/>
<accession>A0AAC8TFK1</accession>
<protein>
    <submittedName>
        <fullName evidence="1">Uncharacterized protein</fullName>
    </submittedName>
</protein>